<evidence type="ECO:0000313" key="1">
    <source>
        <dbReference type="EMBL" id="OGI64835.1"/>
    </source>
</evidence>
<dbReference type="EMBL" id="MFSP01000118">
    <property type="protein sequence ID" value="OGI64835.1"/>
    <property type="molecule type" value="Genomic_DNA"/>
</dbReference>
<gene>
    <name evidence="1" type="ORF">A2W18_05760</name>
</gene>
<dbReference type="InterPro" id="IPR029069">
    <property type="entry name" value="HotDog_dom_sf"/>
</dbReference>
<accession>A0A1F6V5D8</accession>
<name>A0A1F6V5D8_9PROT</name>
<dbReference type="AlphaFoldDB" id="A0A1F6V5D8"/>
<comment type="caution">
    <text evidence="1">The sequence shown here is derived from an EMBL/GenBank/DDBJ whole genome shotgun (WGS) entry which is preliminary data.</text>
</comment>
<dbReference type="PANTHER" id="PTHR43841:SF3">
    <property type="entry name" value="(3R)-HYDROXYACYL-ACP DEHYDRATASE SUBUNIT HADB"/>
    <property type="match status" value="1"/>
</dbReference>
<protein>
    <recommendedName>
        <fullName evidence="3">MaoC-like domain-containing protein</fullName>
    </recommendedName>
</protein>
<organism evidence="1 2">
    <name type="scientific">Candidatus Muproteobacteria bacterium RBG_16_60_9</name>
    <dbReference type="NCBI Taxonomy" id="1817755"/>
    <lineage>
        <taxon>Bacteria</taxon>
        <taxon>Pseudomonadati</taxon>
        <taxon>Pseudomonadota</taxon>
        <taxon>Candidatus Muproteobacteria</taxon>
    </lineage>
</organism>
<reference evidence="1 2" key="1">
    <citation type="journal article" date="2016" name="Nat. Commun.">
        <title>Thousands of microbial genomes shed light on interconnected biogeochemical processes in an aquifer system.</title>
        <authorList>
            <person name="Anantharaman K."/>
            <person name="Brown C.T."/>
            <person name="Hug L.A."/>
            <person name="Sharon I."/>
            <person name="Castelle C.J."/>
            <person name="Probst A.J."/>
            <person name="Thomas B.C."/>
            <person name="Singh A."/>
            <person name="Wilkins M.J."/>
            <person name="Karaoz U."/>
            <person name="Brodie E.L."/>
            <person name="Williams K.H."/>
            <person name="Hubbard S.S."/>
            <person name="Banfield J.F."/>
        </authorList>
    </citation>
    <scope>NUCLEOTIDE SEQUENCE [LARGE SCALE GENOMIC DNA]</scope>
</reference>
<dbReference type="Gene3D" id="3.10.129.10">
    <property type="entry name" value="Hotdog Thioesterase"/>
    <property type="match status" value="1"/>
</dbReference>
<evidence type="ECO:0008006" key="3">
    <source>
        <dbReference type="Google" id="ProtNLM"/>
    </source>
</evidence>
<evidence type="ECO:0000313" key="2">
    <source>
        <dbReference type="Proteomes" id="UP000179076"/>
    </source>
</evidence>
<proteinExistence type="predicted"/>
<dbReference type="Proteomes" id="UP000179076">
    <property type="component" value="Unassembled WGS sequence"/>
</dbReference>
<dbReference type="SUPFAM" id="SSF54637">
    <property type="entry name" value="Thioesterase/thiol ester dehydrase-isomerase"/>
    <property type="match status" value="1"/>
</dbReference>
<dbReference type="PANTHER" id="PTHR43841">
    <property type="entry name" value="3-HYDROXYACYL-THIOESTER DEHYDRATASE HTDX-RELATED"/>
    <property type="match status" value="1"/>
</dbReference>
<sequence>MHHIVLDGAPPKLSGYLRSTMFPRRGFRPDTVGPAIRITRPGLRFREQHLAEFARLCQWQSSTHVPLVYPLMLLFHYHLGIFAHSAFPCSLRELLGFRNHVVQRRRIAVGERLDIDVRTAGQRVLPKGVEFDFHSTLSSGGEAVWESVHVYYLRGRYGGSDTRAPAAELEALDKVDFETSWNAPTDGKWEFAKFCGDFNPVHYFAPWARLLGFRRDFSHTQRIVAECLRRLPPTSEVTASESQRLDVAFKGPVYYGSPLTMKTAVQHDGYRFDLHCGELEKPAIPGRLRIVAPDHDLLAASN</sequence>